<dbReference type="EMBL" id="CP038267">
    <property type="protein sequence ID" value="QBR94328.1"/>
    <property type="molecule type" value="Genomic_DNA"/>
</dbReference>
<evidence type="ECO:0000313" key="6">
    <source>
        <dbReference type="Proteomes" id="UP000294894"/>
    </source>
</evidence>
<dbReference type="Pfam" id="PF20240">
    <property type="entry name" value="DUF6597"/>
    <property type="match status" value="1"/>
</dbReference>
<dbReference type="SUPFAM" id="SSF46689">
    <property type="entry name" value="Homeodomain-like"/>
    <property type="match status" value="1"/>
</dbReference>
<dbReference type="GO" id="GO:0043565">
    <property type="term" value="F:sequence-specific DNA binding"/>
    <property type="evidence" value="ECO:0007669"/>
    <property type="project" value="InterPro"/>
</dbReference>
<dbReference type="KEGG" id="noy:EXE57_04745"/>
<gene>
    <name evidence="5" type="ORF">EXE57_04745</name>
</gene>
<keyword evidence="1" id="KW-0805">Transcription regulation</keyword>
<dbReference type="PROSITE" id="PS00041">
    <property type="entry name" value="HTH_ARAC_FAMILY_1"/>
    <property type="match status" value="1"/>
</dbReference>
<dbReference type="InterPro" id="IPR009057">
    <property type="entry name" value="Homeodomain-like_sf"/>
</dbReference>
<organism evidence="5 6">
    <name type="scientific">Nocardioides euryhalodurans</name>
    <dbReference type="NCBI Taxonomy" id="2518370"/>
    <lineage>
        <taxon>Bacteria</taxon>
        <taxon>Bacillati</taxon>
        <taxon>Actinomycetota</taxon>
        <taxon>Actinomycetes</taxon>
        <taxon>Propionibacteriales</taxon>
        <taxon>Nocardioidaceae</taxon>
        <taxon>Nocardioides</taxon>
    </lineage>
</organism>
<accession>A0A4P7GPZ3</accession>
<dbReference type="Pfam" id="PF12833">
    <property type="entry name" value="HTH_18"/>
    <property type="match status" value="1"/>
</dbReference>
<dbReference type="AlphaFoldDB" id="A0A4P7GPZ3"/>
<dbReference type="Proteomes" id="UP000294894">
    <property type="component" value="Chromosome"/>
</dbReference>
<proteinExistence type="predicted"/>
<name>A0A4P7GPZ3_9ACTN</name>
<evidence type="ECO:0000256" key="2">
    <source>
        <dbReference type="ARBA" id="ARBA00023125"/>
    </source>
</evidence>
<keyword evidence="3" id="KW-0804">Transcription</keyword>
<keyword evidence="6" id="KW-1185">Reference proteome</keyword>
<dbReference type="InterPro" id="IPR018060">
    <property type="entry name" value="HTH_AraC"/>
</dbReference>
<evidence type="ECO:0000256" key="3">
    <source>
        <dbReference type="ARBA" id="ARBA00023163"/>
    </source>
</evidence>
<evidence type="ECO:0000259" key="4">
    <source>
        <dbReference type="PROSITE" id="PS01124"/>
    </source>
</evidence>
<dbReference type="GO" id="GO:0003700">
    <property type="term" value="F:DNA-binding transcription factor activity"/>
    <property type="evidence" value="ECO:0007669"/>
    <property type="project" value="InterPro"/>
</dbReference>
<dbReference type="OrthoDB" id="2559672at2"/>
<dbReference type="InterPro" id="IPR046532">
    <property type="entry name" value="DUF6597"/>
</dbReference>
<sequence>MGETVGSRIRADLVIIRHVTDTGPRPVDPIDRAHLTGTSRPSPPIYRYAPGGGLEPLVQRYWIPVWSVEEPQRQSTLQHPACLVVVSNTYARFYGVVRGLSSVTLEGTGWAVGTMLTPAAGSLLLDGPVTPVTDTYVDLDAVPALDAPTLVARVRAAMEPDPTDPGAHGVAIAEVERQLAPLLPLDPQGLLVNDVVTWLRDHPEVSRVGEVAEAFATSERTLQRLVLQRVGMTPKWLVQRRRLHDAVERLKAGTTSLAAMAAELGYADQAHFTQDFRTVTGMTPGRYLDDQPR</sequence>
<keyword evidence="2" id="KW-0238">DNA-binding</keyword>
<protein>
    <submittedName>
        <fullName evidence="5">AraC family transcriptional regulator</fullName>
    </submittedName>
</protein>
<dbReference type="Gene3D" id="1.10.10.60">
    <property type="entry name" value="Homeodomain-like"/>
    <property type="match status" value="1"/>
</dbReference>
<dbReference type="InterPro" id="IPR018062">
    <property type="entry name" value="HTH_AraC-typ_CS"/>
</dbReference>
<dbReference type="PANTHER" id="PTHR46796:SF15">
    <property type="entry name" value="BLL1074 PROTEIN"/>
    <property type="match status" value="1"/>
</dbReference>
<dbReference type="PROSITE" id="PS01124">
    <property type="entry name" value="HTH_ARAC_FAMILY_2"/>
    <property type="match status" value="1"/>
</dbReference>
<reference evidence="5 6" key="1">
    <citation type="submission" date="2019-03" db="EMBL/GenBank/DDBJ databases">
        <title>Three New Species of Nocardioides, Nocardioides euryhalodurans sp. nov., Nocardioides seonyuensis sp. nov. and Nocardioides eburneoflavus sp. nov., Iolated from Soil.</title>
        <authorList>
            <person name="Roh S.G."/>
            <person name="Lee C."/>
            <person name="Kim M.-K."/>
            <person name="Kim S.B."/>
        </authorList>
    </citation>
    <scope>NUCLEOTIDE SEQUENCE [LARGE SCALE GENOMIC DNA]</scope>
    <source>
        <strain evidence="5 6">MMS17-SY117</strain>
    </source>
</reference>
<dbReference type="SMART" id="SM00342">
    <property type="entry name" value="HTH_ARAC"/>
    <property type="match status" value="1"/>
</dbReference>
<dbReference type="InterPro" id="IPR050204">
    <property type="entry name" value="AraC_XylS_family_regulators"/>
</dbReference>
<dbReference type="PANTHER" id="PTHR46796">
    <property type="entry name" value="HTH-TYPE TRANSCRIPTIONAL ACTIVATOR RHAS-RELATED"/>
    <property type="match status" value="1"/>
</dbReference>
<feature type="domain" description="HTH araC/xylS-type" evidence="4">
    <location>
        <begin position="193"/>
        <end position="290"/>
    </location>
</feature>
<evidence type="ECO:0000313" key="5">
    <source>
        <dbReference type="EMBL" id="QBR94328.1"/>
    </source>
</evidence>
<evidence type="ECO:0000256" key="1">
    <source>
        <dbReference type="ARBA" id="ARBA00023015"/>
    </source>
</evidence>